<dbReference type="Pfam" id="PF13630">
    <property type="entry name" value="SdpI"/>
    <property type="match status" value="1"/>
</dbReference>
<evidence type="ECO:0000256" key="1">
    <source>
        <dbReference type="SAM" id="Phobius"/>
    </source>
</evidence>
<evidence type="ECO:0000313" key="3">
    <source>
        <dbReference type="EMBL" id="ACS33023.1"/>
    </source>
</evidence>
<dbReference type="GO" id="GO:0009636">
    <property type="term" value="P:response to toxic substance"/>
    <property type="evidence" value="ECO:0007669"/>
    <property type="project" value="TreeGrafter"/>
</dbReference>
<keyword evidence="1" id="KW-1133">Transmembrane helix</keyword>
<keyword evidence="1" id="KW-0812">Transmembrane</keyword>
<dbReference type="STRING" id="593117.TGAM_0521"/>
<gene>
    <name evidence="3" type="ordered locus">TGAM_0521</name>
</gene>
<dbReference type="GeneID" id="7987389"/>
<feature type="transmembrane region" description="Helical" evidence="1">
    <location>
        <begin position="6"/>
        <end position="24"/>
    </location>
</feature>
<dbReference type="KEGG" id="tga:TGAM_0521"/>
<feature type="transmembrane region" description="Helical" evidence="1">
    <location>
        <begin position="76"/>
        <end position="96"/>
    </location>
</feature>
<feature type="transmembrane region" description="Helical" evidence="1">
    <location>
        <begin position="244"/>
        <end position="261"/>
    </location>
</feature>
<dbReference type="AlphaFoldDB" id="C5A461"/>
<evidence type="ECO:0000259" key="2">
    <source>
        <dbReference type="Pfam" id="PF07853"/>
    </source>
</evidence>
<feature type="transmembrane region" description="Helical" evidence="1">
    <location>
        <begin position="211"/>
        <end position="232"/>
    </location>
</feature>
<dbReference type="RefSeq" id="WP_015858141.1">
    <property type="nucleotide sequence ID" value="NC_012804.1"/>
</dbReference>
<organism evidence="3 4">
    <name type="scientific">Thermococcus gammatolerans (strain DSM 15229 / JCM 11827 / EJ3)</name>
    <dbReference type="NCBI Taxonomy" id="593117"/>
    <lineage>
        <taxon>Archaea</taxon>
        <taxon>Methanobacteriati</taxon>
        <taxon>Methanobacteriota</taxon>
        <taxon>Thermococci</taxon>
        <taxon>Thermococcales</taxon>
        <taxon>Thermococcaceae</taxon>
        <taxon>Thermococcus</taxon>
    </lineage>
</organism>
<dbReference type="PANTHER" id="PTHR37810:SF5">
    <property type="entry name" value="IMMUNITY PROTEIN SDPI"/>
    <property type="match status" value="1"/>
</dbReference>
<dbReference type="HOGENOM" id="CLU_090556_0_0_2"/>
<keyword evidence="1" id="KW-0472">Membrane</keyword>
<proteinExistence type="predicted"/>
<feature type="transmembrane region" description="Helical" evidence="1">
    <location>
        <begin position="128"/>
        <end position="147"/>
    </location>
</feature>
<protein>
    <recommendedName>
        <fullName evidence="2">DUF1648 domain-containing protein</fullName>
    </recommendedName>
</protein>
<feature type="transmembrane region" description="Helical" evidence="1">
    <location>
        <begin position="49"/>
        <end position="70"/>
    </location>
</feature>
<dbReference type="eggNOG" id="arCOG06110">
    <property type="taxonomic scope" value="Archaea"/>
</dbReference>
<dbReference type="Pfam" id="PF07853">
    <property type="entry name" value="DUF1648"/>
    <property type="match status" value="1"/>
</dbReference>
<dbReference type="PaxDb" id="593117-TGAM_0521"/>
<keyword evidence="4" id="KW-1185">Reference proteome</keyword>
<dbReference type="InterPro" id="IPR012867">
    <property type="entry name" value="DUF1648"/>
</dbReference>
<feature type="domain" description="DUF1648" evidence="2">
    <location>
        <begin position="135"/>
        <end position="180"/>
    </location>
</feature>
<evidence type="ECO:0000313" key="4">
    <source>
        <dbReference type="Proteomes" id="UP000001488"/>
    </source>
</evidence>
<dbReference type="PATRIC" id="fig|593117.10.peg.516"/>
<dbReference type="PANTHER" id="PTHR37810">
    <property type="entry name" value="IMMUNITY PROTEIN SDPI"/>
    <property type="match status" value="1"/>
</dbReference>
<dbReference type="InterPro" id="IPR025962">
    <property type="entry name" value="SdpI/YhfL"/>
</dbReference>
<accession>C5A461</accession>
<dbReference type="EMBL" id="CP001398">
    <property type="protein sequence ID" value="ACS33023.1"/>
    <property type="molecule type" value="Genomic_DNA"/>
</dbReference>
<name>C5A461_THEGJ</name>
<sequence>MNEKAFEVFVSLTLLLAGLLTLAFRKKQNPLIGFRVGYTYHSERAWEKVNTFAGVFSVACSLLLLVLALYGVSMNAFILVMMAFVGAELFVGLWMARREYELEELSEEAPEKPPAIETEKQSISIKPYILIQLGFLAIYLLLVALLWERLPERVATHFNASGEPDSYSSKFWGVIGVPVLVWLLPLVLTIPAREPGFFARVAFYPRSLRAWCLFTTVLSGGIVLVVTLALLYNAGLVSGNAITYGAYLFLGVLIFAVYRLLTVGKGERV</sequence>
<feature type="transmembrane region" description="Helical" evidence="1">
    <location>
        <begin position="171"/>
        <end position="190"/>
    </location>
</feature>
<reference evidence="3 4" key="1">
    <citation type="journal article" date="2007" name="Genome Biol.">
        <title>Genome analysis and genome-wide proteomics of Thermococcus gammatolerans, the most radioresistant organism known amongst the Archaea.</title>
        <authorList>
            <person name="Zivanovic Y."/>
            <person name="Armengaud J."/>
            <person name="Lagorce A."/>
            <person name="Leplat C."/>
            <person name="Guerin P."/>
            <person name="Dutertre M."/>
            <person name="Anthouard V."/>
            <person name="Forterre P."/>
            <person name="Wincker P."/>
            <person name="Confalonieri F."/>
        </authorList>
    </citation>
    <scope>NUCLEOTIDE SEQUENCE [LARGE SCALE GENOMIC DNA]</scope>
    <source>
        <strain evidence="4">DSM 15229 / JCM 11827 / EJ3</strain>
    </source>
</reference>
<dbReference type="Proteomes" id="UP000001488">
    <property type="component" value="Chromosome"/>
</dbReference>
<dbReference type="OrthoDB" id="102247at2157"/>